<feature type="compositionally biased region" description="Polar residues" evidence="2">
    <location>
        <begin position="374"/>
        <end position="388"/>
    </location>
</feature>
<dbReference type="EMBL" id="CP001328">
    <property type="protein sequence ID" value="ACO65309.1"/>
    <property type="molecule type" value="Genomic_DNA"/>
</dbReference>
<dbReference type="STRING" id="296587.C1EB23"/>
<dbReference type="AlphaFoldDB" id="C1EB23"/>
<feature type="compositionally biased region" description="Basic and acidic residues" evidence="2">
    <location>
        <begin position="35"/>
        <end position="46"/>
    </location>
</feature>
<feature type="compositionally biased region" description="Basic and acidic residues" evidence="2">
    <location>
        <begin position="182"/>
        <end position="197"/>
    </location>
</feature>
<proteinExistence type="predicted"/>
<keyword evidence="1" id="KW-0175">Coiled coil</keyword>
<feature type="compositionally biased region" description="Low complexity" evidence="2">
    <location>
        <begin position="96"/>
        <end position="107"/>
    </location>
</feature>
<keyword evidence="3" id="KW-1133">Transmembrane helix</keyword>
<feature type="compositionally biased region" description="Low complexity" evidence="2">
    <location>
        <begin position="244"/>
        <end position="258"/>
    </location>
</feature>
<evidence type="ECO:0000256" key="3">
    <source>
        <dbReference type="SAM" id="Phobius"/>
    </source>
</evidence>
<feature type="compositionally biased region" description="Pro residues" evidence="2">
    <location>
        <begin position="408"/>
        <end position="425"/>
    </location>
</feature>
<dbReference type="KEGG" id="mis:MICPUN_60278"/>
<feature type="compositionally biased region" description="Basic and acidic residues" evidence="2">
    <location>
        <begin position="471"/>
        <end position="481"/>
    </location>
</feature>
<dbReference type="GeneID" id="8244988"/>
<evidence type="ECO:0000256" key="1">
    <source>
        <dbReference type="SAM" id="Coils"/>
    </source>
</evidence>
<feature type="compositionally biased region" description="Low complexity" evidence="2">
    <location>
        <begin position="619"/>
        <end position="642"/>
    </location>
</feature>
<feature type="compositionally biased region" description="Basic and acidic residues" evidence="2">
    <location>
        <begin position="521"/>
        <end position="531"/>
    </location>
</feature>
<feature type="compositionally biased region" description="Acidic residues" evidence="2">
    <location>
        <begin position="349"/>
        <end position="358"/>
    </location>
</feature>
<keyword evidence="3" id="KW-0812">Transmembrane</keyword>
<name>C1EB23_MICCC</name>
<evidence type="ECO:0000256" key="2">
    <source>
        <dbReference type="SAM" id="MobiDB-lite"/>
    </source>
</evidence>
<protein>
    <submittedName>
        <fullName evidence="4">Uncharacterized protein</fullName>
    </submittedName>
</protein>
<dbReference type="RefSeq" id="XP_002504051.1">
    <property type="nucleotide sequence ID" value="XM_002504005.1"/>
</dbReference>
<feature type="compositionally biased region" description="Low complexity" evidence="2">
    <location>
        <begin position="579"/>
        <end position="609"/>
    </location>
</feature>
<keyword evidence="3" id="KW-0472">Membrane</keyword>
<accession>C1EB23</accession>
<dbReference type="Proteomes" id="UP000002009">
    <property type="component" value="Chromosome 7"/>
</dbReference>
<gene>
    <name evidence="4" type="ORF">MICPUN_60278</name>
</gene>
<feature type="compositionally biased region" description="Low complexity" evidence="2">
    <location>
        <begin position="124"/>
        <end position="134"/>
    </location>
</feature>
<sequence>MCPGKQRRRFPNCCAQFQTIRERGGAVEPGSDPGLAERRVMTERGGRASPRAARIATGAASRGGVEGDGWDDEFQFTPRADASPRSSGKRTPPRSPRGGAPAGGSTRILFYPTSPRPRGDDAHSPASSSGTSRGSPDENQDTSQIPGSSGRRRGFTDGFTPPSADPNASPPAPNRVSVSPFEQRRRQALLEKQRRFAEMIGRIRAPDSPEQPPPPPRADPAATTTTTPRRRTRILPRDEDETDPAPAAAVDVSTDSDAWTPVSRRDHRQSGESPVVDSWDEIEAPAVTPPGARRRRQPGDDPSSPSSSHMRTPAEEPLELSPDDVTSGGTGRRLSEDELVARYRVFARDDDDDDDDDDGGARRAAEPNPPSWPFSRNPSGGSDVQTAAFSPRELAEMAPGGRAESPAKSPPPPPPDRLLAPPRPSPSIELPGDDSSSGGFATPQGVTPTSGGGGRIEITTEDDDGDDGDGAGERVESRNTPERAPSSPTTANAEAIAGRSRVPLTSRAAKFMAKLGAARRGTAEDRADIRRRLGLPEVDEGARRSFAEEEDQREEDRWEEEREEAGPYATRSPDRKPRSLAGSWLSDSAAAAAAAAPRLGPSPRSPRMPSIREEPPGPAQGLPGSPGSPAAGDVAYSPAASTPTPPRTPMRRFQQDGANGETPTRRSYPGPVGTNPPRSPAGSNDADKAAAARKLLAAASPSKRQTPLGGSVTAVTSVTSSAASPVPSPGGHDPGKAAAARRIMLAAAAKKAAAGADDGAGDGAGDDEEFGLDLVFSPASGAKATAATASGGGGGGTAGGAIAERAVSAQRQLGFAQPDGAASDSGNESAAGVYDSAFEFRSPRRHETEVRARMVRLNEVPPPPSVAPAAHHRAEVSRFGGDAADKSLQVTTSHYDEDAATATDYETDAGYGTAMDSLPSGGTSGDASNPRALRVALEKLEMRLEEAGWEKEALETRLAEAEATLARTDAVNGARISQLSAEVQQNDYLRRLLKRAEEMRNAARMQAKEARVRLEIRERELESRRIEIDRMEAERDGLRRRILTEKRRSDAMERTIEAQNDELEESHGRRVTMTQLAGLLVCFLVILWMRIRFGPREIPAVEPPPPSNIRTIEFGRRVGTHTPLRKPDP</sequence>
<organism evidence="4 5">
    <name type="scientific">Micromonas commoda (strain RCC299 / NOUM17 / CCMP2709)</name>
    <name type="common">Picoplanktonic green alga</name>
    <dbReference type="NCBI Taxonomy" id="296587"/>
    <lineage>
        <taxon>Eukaryota</taxon>
        <taxon>Viridiplantae</taxon>
        <taxon>Chlorophyta</taxon>
        <taxon>Mamiellophyceae</taxon>
        <taxon>Mamiellales</taxon>
        <taxon>Mamiellaceae</taxon>
        <taxon>Micromonas</taxon>
    </lineage>
</organism>
<dbReference type="OMA" id="PNQEGPN"/>
<keyword evidence="5" id="KW-1185">Reference proteome</keyword>
<feature type="compositionally biased region" description="Pro residues" evidence="2">
    <location>
        <begin position="209"/>
        <end position="218"/>
    </location>
</feature>
<feature type="compositionally biased region" description="Acidic residues" evidence="2">
    <location>
        <begin position="459"/>
        <end position="470"/>
    </location>
</feature>
<feature type="compositionally biased region" description="Polar residues" evidence="2">
    <location>
        <begin position="434"/>
        <end position="449"/>
    </location>
</feature>
<evidence type="ECO:0000313" key="4">
    <source>
        <dbReference type="EMBL" id="ACO65309.1"/>
    </source>
</evidence>
<feature type="transmembrane region" description="Helical" evidence="3">
    <location>
        <begin position="1071"/>
        <end position="1089"/>
    </location>
</feature>
<dbReference type="InParanoid" id="C1EB23"/>
<reference evidence="4 5" key="1">
    <citation type="journal article" date="2009" name="Science">
        <title>Green evolution and dynamic adaptations revealed by genomes of the marine picoeukaryotes Micromonas.</title>
        <authorList>
            <person name="Worden A.Z."/>
            <person name="Lee J.H."/>
            <person name="Mock T."/>
            <person name="Rouze P."/>
            <person name="Simmons M.P."/>
            <person name="Aerts A.L."/>
            <person name="Allen A.E."/>
            <person name="Cuvelier M.L."/>
            <person name="Derelle E."/>
            <person name="Everett M.V."/>
            <person name="Foulon E."/>
            <person name="Grimwood J."/>
            <person name="Gundlach H."/>
            <person name="Henrissat B."/>
            <person name="Napoli C."/>
            <person name="McDonald S.M."/>
            <person name="Parker M.S."/>
            <person name="Rombauts S."/>
            <person name="Salamov A."/>
            <person name="Von Dassow P."/>
            <person name="Badger J.H."/>
            <person name="Coutinho P.M."/>
            <person name="Demir E."/>
            <person name="Dubchak I."/>
            <person name="Gentemann C."/>
            <person name="Eikrem W."/>
            <person name="Gready J.E."/>
            <person name="John U."/>
            <person name="Lanier W."/>
            <person name="Lindquist E.A."/>
            <person name="Lucas S."/>
            <person name="Mayer K.F."/>
            <person name="Moreau H."/>
            <person name="Not F."/>
            <person name="Otillar R."/>
            <person name="Panaud O."/>
            <person name="Pangilinan J."/>
            <person name="Paulsen I."/>
            <person name="Piegu B."/>
            <person name="Poliakov A."/>
            <person name="Robbens S."/>
            <person name="Schmutz J."/>
            <person name="Toulza E."/>
            <person name="Wyss T."/>
            <person name="Zelensky A."/>
            <person name="Zhou K."/>
            <person name="Armbrust E.V."/>
            <person name="Bhattacharya D."/>
            <person name="Goodenough U.W."/>
            <person name="Van de Peer Y."/>
            <person name="Grigoriev I.V."/>
        </authorList>
    </citation>
    <scope>NUCLEOTIDE SEQUENCE [LARGE SCALE GENOMIC DNA]</scope>
    <source>
        <strain evidence="5">RCC299 / NOUM17</strain>
    </source>
</reference>
<feature type="compositionally biased region" description="Low complexity" evidence="2">
    <location>
        <begin position="709"/>
        <end position="757"/>
    </location>
</feature>
<dbReference type="OrthoDB" id="10490170at2759"/>
<feature type="coiled-coil region" evidence="1">
    <location>
        <begin position="937"/>
        <end position="1048"/>
    </location>
</feature>
<feature type="region of interest" description="Disordered" evidence="2">
    <location>
        <begin position="24"/>
        <end position="772"/>
    </location>
</feature>
<evidence type="ECO:0000313" key="5">
    <source>
        <dbReference type="Proteomes" id="UP000002009"/>
    </source>
</evidence>